<evidence type="ECO:0000256" key="2">
    <source>
        <dbReference type="SAM" id="Phobius"/>
    </source>
</evidence>
<feature type="compositionally biased region" description="Basic and acidic residues" evidence="1">
    <location>
        <begin position="63"/>
        <end position="75"/>
    </location>
</feature>
<feature type="transmembrane region" description="Helical" evidence="2">
    <location>
        <begin position="6"/>
        <end position="25"/>
    </location>
</feature>
<keyword evidence="2" id="KW-0472">Membrane</keyword>
<dbReference type="Proteomes" id="UP000003824">
    <property type="component" value="Unassembled WGS sequence"/>
</dbReference>
<dbReference type="EMBL" id="DS999641">
    <property type="protein sequence ID" value="EFE64769.2"/>
    <property type="molecule type" value="Genomic_DNA"/>
</dbReference>
<protein>
    <submittedName>
        <fullName evidence="3">Predicted protein</fullName>
    </submittedName>
</protein>
<evidence type="ECO:0000313" key="4">
    <source>
        <dbReference type="Proteomes" id="UP000003824"/>
    </source>
</evidence>
<evidence type="ECO:0000256" key="1">
    <source>
        <dbReference type="SAM" id="MobiDB-lite"/>
    </source>
</evidence>
<keyword evidence="2" id="KW-0812">Transmembrane</keyword>
<gene>
    <name evidence="3" type="ORF">SSFG_00026</name>
</gene>
<accession>D5ZSP8</accession>
<sequence>MPAWRTAATPILFAVALPLAVFYVLRSQGASQWLALRLRQLEVAGHRAGVTRTRGTHSGRGRQSAEKIVRQERGV</sequence>
<proteinExistence type="predicted"/>
<feature type="region of interest" description="Disordered" evidence="1">
    <location>
        <begin position="49"/>
        <end position="75"/>
    </location>
</feature>
<reference evidence="4" key="1">
    <citation type="submission" date="2008-12" db="EMBL/GenBank/DDBJ databases">
        <title>Annotation of Streptomyces ghanaensis ATCC 14672.</title>
        <authorList>
            <consortium name="The Broad Institute Genome Sequencing Platform"/>
            <consortium name="Broad Institute Microbial Sequencing Center"/>
            <person name="Fischbach M."/>
            <person name="Ward D."/>
            <person name="Young S."/>
            <person name="Kodira C.D."/>
            <person name="Zeng Q."/>
            <person name="Koehrsen M."/>
            <person name="Godfrey P."/>
            <person name="Alvarado L."/>
            <person name="Berlin A.M."/>
            <person name="Borenstein D."/>
            <person name="Chen Z."/>
            <person name="Engels R."/>
            <person name="Freedman E."/>
            <person name="Gellesch M."/>
            <person name="Goldberg J."/>
            <person name="Griggs A."/>
            <person name="Gujja S."/>
            <person name="Heiman D.I."/>
            <person name="Hepburn T.A."/>
            <person name="Howarth C."/>
            <person name="Jen D."/>
            <person name="Larson L."/>
            <person name="Lewis B."/>
            <person name="Mehta T."/>
            <person name="Park D."/>
            <person name="Pearson M."/>
            <person name="Roberts A."/>
            <person name="Saif S."/>
            <person name="Shea T.D."/>
            <person name="Shenoy N."/>
            <person name="Sisk P."/>
            <person name="Stolte C."/>
            <person name="Sykes S.N."/>
            <person name="Walk T."/>
            <person name="White J."/>
            <person name="Yandava C."/>
            <person name="Straight P."/>
            <person name="Clardy J."/>
            <person name="Hung D."/>
            <person name="Kolter R."/>
            <person name="Mekalanos J."/>
            <person name="Walker S."/>
            <person name="Walsh C.T."/>
            <person name="Wieland B.L.C."/>
            <person name="Ilzarbe M."/>
            <person name="Galagan J."/>
            <person name="Nusbaum C."/>
            <person name="Birren B."/>
        </authorList>
    </citation>
    <scope>NUCLEOTIDE SEQUENCE [LARGE SCALE GENOMIC DNA]</scope>
    <source>
        <strain evidence="4">ATCC 14672 / DSM 40746 / JCM 4963 / KCTC 9882 / NRRL B-12104 / FH 1290</strain>
    </source>
</reference>
<keyword evidence="2" id="KW-1133">Transmembrane helix</keyword>
<evidence type="ECO:0000313" key="3">
    <source>
        <dbReference type="EMBL" id="EFE64769.2"/>
    </source>
</evidence>
<dbReference type="AlphaFoldDB" id="D5ZSP8"/>
<organism evidence="3 4">
    <name type="scientific">Streptomyces viridosporus (strain ATCC 14672 / DSM 40746 / JCM 4963 / KCTC 9882 / NRRL B-12104 / FH 1290)</name>
    <name type="common">Streptomyces ghanaensis</name>
    <dbReference type="NCBI Taxonomy" id="566461"/>
    <lineage>
        <taxon>Bacteria</taxon>
        <taxon>Bacillati</taxon>
        <taxon>Actinomycetota</taxon>
        <taxon>Actinomycetes</taxon>
        <taxon>Kitasatosporales</taxon>
        <taxon>Streptomycetaceae</taxon>
        <taxon>Streptomyces</taxon>
    </lineage>
</organism>
<name>D5ZSP8_STRV1</name>